<evidence type="ECO:0000313" key="3">
    <source>
        <dbReference type="Proteomes" id="UP000063429"/>
    </source>
</evidence>
<proteinExistence type="predicted"/>
<evidence type="ECO:0000313" key="2">
    <source>
        <dbReference type="EMBL" id="AKZ65168.1"/>
    </source>
</evidence>
<gene>
    <name evidence="2" type="ORF">F506_05360</name>
</gene>
<protein>
    <recommendedName>
        <fullName evidence="4">DUF485 domain-containing protein</fullName>
    </recommendedName>
</protein>
<keyword evidence="1" id="KW-1133">Transmembrane helix</keyword>
<dbReference type="EMBL" id="CP011409">
    <property type="protein sequence ID" value="AKZ65168.1"/>
    <property type="molecule type" value="Genomic_DNA"/>
</dbReference>
<sequence length="97" mass="11092">MYRNPQFHAVSRRRRRVVLTLFIVGTLFYFSIPAITTFYPSIFHARLFGAVNIGLAYGLLQYPIGGLIAYIYAVNMRKLDLEVARMGALPQPRKELA</sequence>
<evidence type="ECO:0008006" key="4">
    <source>
        <dbReference type="Google" id="ProtNLM"/>
    </source>
</evidence>
<keyword evidence="1" id="KW-0472">Membrane</keyword>
<organism evidence="2 3">
    <name type="scientific">Herbaspirillum hiltneri N3</name>
    <dbReference type="NCBI Taxonomy" id="1262470"/>
    <lineage>
        <taxon>Bacteria</taxon>
        <taxon>Pseudomonadati</taxon>
        <taxon>Pseudomonadota</taxon>
        <taxon>Betaproteobacteria</taxon>
        <taxon>Burkholderiales</taxon>
        <taxon>Oxalobacteraceae</taxon>
        <taxon>Herbaspirillum</taxon>
    </lineage>
</organism>
<dbReference type="Proteomes" id="UP000063429">
    <property type="component" value="Chromosome"/>
</dbReference>
<feature type="transmembrane region" description="Helical" evidence="1">
    <location>
        <begin position="54"/>
        <end position="73"/>
    </location>
</feature>
<reference evidence="3" key="1">
    <citation type="journal article" date="2015" name="Genome Announc.">
        <title>Complete Genome Sequence of Herbaspirillum hiltneri N3 (DSM 17495), Isolated from Surface-Sterilized Wheat Roots.</title>
        <authorList>
            <person name="Guizelini D."/>
            <person name="Saizaki P.M."/>
            <person name="Coimbra N.A."/>
            <person name="Weiss V.A."/>
            <person name="Faoro H."/>
            <person name="Sfeir M.Z."/>
            <person name="Baura V.A."/>
            <person name="Monteiro R.A."/>
            <person name="Chubatsu L.S."/>
            <person name="Souza E.M."/>
            <person name="Cruz L.M."/>
            <person name="Pedrosa F.O."/>
            <person name="Raittz R.T."/>
            <person name="Marchaukoski J.N."/>
            <person name="Steffens M.B."/>
        </authorList>
    </citation>
    <scope>NUCLEOTIDE SEQUENCE [LARGE SCALE GENOMIC DNA]</scope>
    <source>
        <strain evidence="3">N3</strain>
    </source>
</reference>
<dbReference type="PANTHER" id="PTHR38441:SF1">
    <property type="entry name" value="MEMBRANE PROTEIN"/>
    <property type="match status" value="1"/>
</dbReference>
<feature type="transmembrane region" description="Helical" evidence="1">
    <location>
        <begin position="21"/>
        <end position="42"/>
    </location>
</feature>
<name>A0ABM5V6A6_9BURK</name>
<accession>A0ABM5V6A6</accession>
<dbReference type="InterPro" id="IPR007436">
    <property type="entry name" value="DUF485"/>
</dbReference>
<evidence type="ECO:0000256" key="1">
    <source>
        <dbReference type="SAM" id="Phobius"/>
    </source>
</evidence>
<keyword evidence="1" id="KW-0812">Transmembrane</keyword>
<keyword evidence="3" id="KW-1185">Reference proteome</keyword>
<dbReference type="Pfam" id="PF04341">
    <property type="entry name" value="DUF485"/>
    <property type="match status" value="1"/>
</dbReference>
<dbReference type="PANTHER" id="PTHR38441">
    <property type="entry name" value="INTEGRAL MEMBRANE PROTEIN-RELATED"/>
    <property type="match status" value="1"/>
</dbReference>